<dbReference type="Proteomes" id="UP000703269">
    <property type="component" value="Unassembled WGS sequence"/>
</dbReference>
<name>A0A9P3LFM9_9APHY</name>
<gene>
    <name evidence="1" type="ORF">PsYK624_090060</name>
</gene>
<keyword evidence="2" id="KW-1185">Reference proteome</keyword>
<dbReference type="AlphaFoldDB" id="A0A9P3LFM9"/>
<organism evidence="1 2">
    <name type="scientific">Phanerochaete sordida</name>
    <dbReference type="NCBI Taxonomy" id="48140"/>
    <lineage>
        <taxon>Eukaryota</taxon>
        <taxon>Fungi</taxon>
        <taxon>Dikarya</taxon>
        <taxon>Basidiomycota</taxon>
        <taxon>Agaricomycotina</taxon>
        <taxon>Agaricomycetes</taxon>
        <taxon>Polyporales</taxon>
        <taxon>Phanerochaetaceae</taxon>
        <taxon>Phanerochaete</taxon>
    </lineage>
</organism>
<accession>A0A9P3LFM9</accession>
<proteinExistence type="predicted"/>
<evidence type="ECO:0000313" key="2">
    <source>
        <dbReference type="Proteomes" id="UP000703269"/>
    </source>
</evidence>
<dbReference type="EMBL" id="BPQB01000028">
    <property type="protein sequence ID" value="GJE92848.1"/>
    <property type="molecule type" value="Genomic_DNA"/>
</dbReference>
<sequence>MPKVQIGCKPDWPKNLPIGYQISMNAFYRRWGLEVDPCYAAHIVRDFVYATPILKDSFLPLELQVPREVVHSIHGVDRDTGHTKRVYSHEIALKLTQFPAIIETWLSPSGEVFSHRTRAPLHDGCIAYAKEVTLNGPLNTASVTYYQRVHAPCNGEATLDVLDAINVVLDYVQTIPFNERCKLDLWEWHTLYRIKTSLIALCRYIPGQILGPDCKCFDARQLWKQTEQWATQGTADGQDPFNASDVQDLTNAAGVQVVKEKAQHTC</sequence>
<comment type="caution">
    <text evidence="1">The sequence shown here is derived from an EMBL/GenBank/DDBJ whole genome shotgun (WGS) entry which is preliminary data.</text>
</comment>
<reference evidence="1 2" key="1">
    <citation type="submission" date="2021-08" db="EMBL/GenBank/DDBJ databases">
        <title>Draft Genome Sequence of Phanerochaete sordida strain YK-624.</title>
        <authorList>
            <person name="Mori T."/>
            <person name="Dohra H."/>
            <person name="Suzuki T."/>
            <person name="Kawagishi H."/>
            <person name="Hirai H."/>
        </authorList>
    </citation>
    <scope>NUCLEOTIDE SEQUENCE [LARGE SCALE GENOMIC DNA]</scope>
    <source>
        <strain evidence="1 2">YK-624</strain>
    </source>
</reference>
<protein>
    <submittedName>
        <fullName evidence="1">Uncharacterized protein</fullName>
    </submittedName>
</protein>
<evidence type="ECO:0000313" key="1">
    <source>
        <dbReference type="EMBL" id="GJE92848.1"/>
    </source>
</evidence>